<dbReference type="Gene3D" id="1.25.40.20">
    <property type="entry name" value="Ankyrin repeat-containing domain"/>
    <property type="match status" value="1"/>
</dbReference>
<dbReference type="SUPFAM" id="SSF48403">
    <property type="entry name" value="Ankyrin repeat"/>
    <property type="match status" value="1"/>
</dbReference>
<accession>A0ABY6Z1F7</accession>
<name>A0ABY6Z1F7_9BACL</name>
<dbReference type="RefSeq" id="WP_268044044.1">
    <property type="nucleotide sequence ID" value="NZ_CP104064.1"/>
</dbReference>
<gene>
    <name evidence="1" type="ORF">NZD86_21285</name>
</gene>
<organism evidence="1 2">
    <name type="scientific">Alicyclobacillus dauci</name>
    <dbReference type="NCBI Taxonomy" id="1475485"/>
    <lineage>
        <taxon>Bacteria</taxon>
        <taxon>Bacillati</taxon>
        <taxon>Bacillota</taxon>
        <taxon>Bacilli</taxon>
        <taxon>Bacillales</taxon>
        <taxon>Alicyclobacillaceae</taxon>
        <taxon>Alicyclobacillus</taxon>
    </lineage>
</organism>
<dbReference type="EMBL" id="CP104064">
    <property type="protein sequence ID" value="WAH36677.1"/>
    <property type="molecule type" value="Genomic_DNA"/>
</dbReference>
<evidence type="ECO:0000313" key="1">
    <source>
        <dbReference type="EMBL" id="WAH36677.1"/>
    </source>
</evidence>
<proteinExistence type="predicted"/>
<reference evidence="1" key="1">
    <citation type="submission" date="2022-08" db="EMBL/GenBank/DDBJ databases">
        <title>Alicyclobacillus dauci DSM2870, complete genome.</title>
        <authorList>
            <person name="Wang Q."/>
            <person name="Cai R."/>
            <person name="Wang Z."/>
        </authorList>
    </citation>
    <scope>NUCLEOTIDE SEQUENCE</scope>
    <source>
        <strain evidence="1">DSM 28700</strain>
    </source>
</reference>
<evidence type="ECO:0008006" key="3">
    <source>
        <dbReference type="Google" id="ProtNLM"/>
    </source>
</evidence>
<evidence type="ECO:0000313" key="2">
    <source>
        <dbReference type="Proteomes" id="UP001164803"/>
    </source>
</evidence>
<keyword evidence="2" id="KW-1185">Reference proteome</keyword>
<dbReference type="InterPro" id="IPR036770">
    <property type="entry name" value="Ankyrin_rpt-contain_sf"/>
</dbReference>
<protein>
    <recommendedName>
        <fullName evidence="3">Ankyrin repeat-containing protein</fullName>
    </recommendedName>
</protein>
<sequence>MMYSRYPQSWMLLEHGADVNLAKDDGETPLAMALSIDFATGTVLLEARGATIVK</sequence>
<dbReference type="Proteomes" id="UP001164803">
    <property type="component" value="Chromosome"/>
</dbReference>